<reference evidence="2" key="1">
    <citation type="submission" date="2025-08" db="UniProtKB">
        <authorList>
            <consortium name="Ensembl"/>
        </authorList>
    </citation>
    <scope>IDENTIFICATION</scope>
</reference>
<evidence type="ECO:0000313" key="3">
    <source>
        <dbReference type="Proteomes" id="UP000257200"/>
    </source>
</evidence>
<dbReference type="Pfam" id="PF15880">
    <property type="entry name" value="NDUFV3"/>
    <property type="match status" value="1"/>
</dbReference>
<feature type="region of interest" description="Disordered" evidence="1">
    <location>
        <begin position="295"/>
        <end position="317"/>
    </location>
</feature>
<feature type="compositionally biased region" description="Low complexity" evidence="1">
    <location>
        <begin position="301"/>
        <end position="315"/>
    </location>
</feature>
<feature type="compositionally biased region" description="Acidic residues" evidence="1">
    <location>
        <begin position="188"/>
        <end position="202"/>
    </location>
</feature>
<organism evidence="2 3">
    <name type="scientific">Acanthochromis polyacanthus</name>
    <name type="common">spiny chromis</name>
    <dbReference type="NCBI Taxonomy" id="80966"/>
    <lineage>
        <taxon>Eukaryota</taxon>
        <taxon>Metazoa</taxon>
        <taxon>Chordata</taxon>
        <taxon>Craniata</taxon>
        <taxon>Vertebrata</taxon>
        <taxon>Euteleostomi</taxon>
        <taxon>Actinopterygii</taxon>
        <taxon>Neopterygii</taxon>
        <taxon>Teleostei</taxon>
        <taxon>Neoteleostei</taxon>
        <taxon>Acanthomorphata</taxon>
        <taxon>Ovalentaria</taxon>
        <taxon>Pomacentridae</taxon>
        <taxon>Acanthochromis</taxon>
    </lineage>
</organism>
<dbReference type="InterPro" id="IPR026193">
    <property type="entry name" value="NDUFV3"/>
</dbReference>
<feature type="compositionally biased region" description="Polar residues" evidence="1">
    <location>
        <begin position="156"/>
        <end position="165"/>
    </location>
</feature>
<dbReference type="GO" id="GO:0045271">
    <property type="term" value="C:respiratory chain complex I"/>
    <property type="evidence" value="ECO:0007669"/>
    <property type="project" value="InterPro"/>
</dbReference>
<keyword evidence="3" id="KW-1185">Reference proteome</keyword>
<dbReference type="STRING" id="80966.ENSAPOP00000018646"/>
<evidence type="ECO:0000256" key="1">
    <source>
        <dbReference type="SAM" id="MobiDB-lite"/>
    </source>
</evidence>
<feature type="region of interest" description="Disordered" evidence="1">
    <location>
        <begin position="429"/>
        <end position="464"/>
    </location>
</feature>
<dbReference type="PANTHER" id="PTHR17117">
    <property type="entry name" value="NADH-UBIQUINONE OXIDOREDUCTASE"/>
    <property type="match status" value="1"/>
</dbReference>
<accession>A0A3Q1FKU0</accession>
<dbReference type="GeneTree" id="ENSGT00390000012196"/>
<dbReference type="InParanoid" id="A0A3Q1FKU0"/>
<dbReference type="GO" id="GO:0005739">
    <property type="term" value="C:mitochondrion"/>
    <property type="evidence" value="ECO:0007669"/>
    <property type="project" value="InterPro"/>
</dbReference>
<feature type="compositionally biased region" description="Basic and acidic residues" evidence="1">
    <location>
        <begin position="220"/>
        <end position="235"/>
    </location>
</feature>
<feature type="compositionally biased region" description="Polar residues" evidence="1">
    <location>
        <begin position="332"/>
        <end position="358"/>
    </location>
</feature>
<proteinExistence type="predicted"/>
<name>A0A3Q1FKU0_9TELE</name>
<feature type="region of interest" description="Disordered" evidence="1">
    <location>
        <begin position="332"/>
        <end position="359"/>
    </location>
</feature>
<dbReference type="PANTHER" id="PTHR17117:SF3">
    <property type="entry name" value="NADH DEHYDROGENASE [UBIQUINONE] FLAVOPROTEIN 3, MITOCHONDRIAL"/>
    <property type="match status" value="1"/>
</dbReference>
<feature type="region of interest" description="Disordered" evidence="1">
    <location>
        <begin position="371"/>
        <end position="398"/>
    </location>
</feature>
<dbReference type="AlphaFoldDB" id="A0A3Q1FKU0"/>
<feature type="region of interest" description="Disordered" evidence="1">
    <location>
        <begin position="117"/>
        <end position="136"/>
    </location>
</feature>
<feature type="compositionally biased region" description="Low complexity" evidence="1">
    <location>
        <begin position="171"/>
        <end position="187"/>
    </location>
</feature>
<dbReference type="Proteomes" id="UP000257200">
    <property type="component" value="Unplaced"/>
</dbReference>
<feature type="region of interest" description="Disordered" evidence="1">
    <location>
        <begin position="156"/>
        <end position="248"/>
    </location>
</feature>
<dbReference type="GO" id="GO:0042775">
    <property type="term" value="P:mitochondrial ATP synthesis coupled electron transport"/>
    <property type="evidence" value="ECO:0007669"/>
    <property type="project" value="TreeGrafter"/>
</dbReference>
<reference evidence="2" key="2">
    <citation type="submission" date="2025-09" db="UniProtKB">
        <authorList>
            <consortium name="Ensembl"/>
        </authorList>
    </citation>
    <scope>IDENTIFICATION</scope>
</reference>
<evidence type="ECO:0000313" key="2">
    <source>
        <dbReference type="Ensembl" id="ENSAPOP00000018646.1"/>
    </source>
</evidence>
<sequence length="497" mass="51750">MAASMLRVGRLGSLKCLQLESWGILRSRPAAFFCTQVEEPPKPAKKAKAAGKTEAPDERTALLTYKTTVAFPVRLLEPRVFPAQSLGVTGPVVGSTAVAETAVAAAVAGTASEIDVAEPAAASSDPPPEPDVAQVIPDKAPPVVDTALLAVKPLVETSSKSSAPDNTAFPDASDAAANESSSSSSGDSESDSDSDSDSETESSEVKADTRISPLEMSEPTVKKGAEVHKVTRAEVTEESNEAQGQPEATLTFGVDTIQEAAANSETAQGTRKAPTVSSGELINSAPEICTTAEDVEEVTRPVASAESAVEAAPEVIQDKADDAIPAVVVTKVTTPENGQSDSPTRTTEPASAEATTQAGDKFADVVEAAAKAVETPAETSPAEAEPEIIEANASPTEEVAETATEVSALAESAEQLVDCAPVVAEAAEEELQVEAPAEQSEEATTTVHVEPEEHFDNSTYKNYQHHSYTPYTFADLDVEMAKFRLPQPSSGRPSPRH</sequence>
<protein>
    <submittedName>
        <fullName evidence="2">NADH:ubiquinone oxidoreductase subunit V3</fullName>
    </submittedName>
</protein>
<dbReference type="Ensembl" id="ENSAPOT00000028281.1">
    <property type="protein sequence ID" value="ENSAPOP00000018646.1"/>
    <property type="gene ID" value="ENSAPOG00000021987.1"/>
</dbReference>